<organism evidence="1 2">
    <name type="scientific">Iphiclides podalirius</name>
    <name type="common">scarce swallowtail</name>
    <dbReference type="NCBI Taxonomy" id="110791"/>
    <lineage>
        <taxon>Eukaryota</taxon>
        <taxon>Metazoa</taxon>
        <taxon>Ecdysozoa</taxon>
        <taxon>Arthropoda</taxon>
        <taxon>Hexapoda</taxon>
        <taxon>Insecta</taxon>
        <taxon>Pterygota</taxon>
        <taxon>Neoptera</taxon>
        <taxon>Endopterygota</taxon>
        <taxon>Lepidoptera</taxon>
        <taxon>Glossata</taxon>
        <taxon>Ditrysia</taxon>
        <taxon>Papilionoidea</taxon>
        <taxon>Papilionidae</taxon>
        <taxon>Papilioninae</taxon>
        <taxon>Iphiclides</taxon>
    </lineage>
</organism>
<dbReference type="Proteomes" id="UP000837857">
    <property type="component" value="Chromosome 8"/>
</dbReference>
<feature type="non-terminal residue" evidence="1">
    <location>
        <position position="1"/>
    </location>
</feature>
<evidence type="ECO:0000313" key="1">
    <source>
        <dbReference type="EMBL" id="CAH2075549.1"/>
    </source>
</evidence>
<dbReference type="EMBL" id="OW152820">
    <property type="protein sequence ID" value="CAH2075549.1"/>
    <property type="molecule type" value="Genomic_DNA"/>
</dbReference>
<gene>
    <name evidence="1" type="ORF">IPOD504_LOCUS16889</name>
</gene>
<accession>A0ABN8J632</accession>
<name>A0ABN8J632_9NEOP</name>
<reference evidence="1" key="1">
    <citation type="submission" date="2022-03" db="EMBL/GenBank/DDBJ databases">
        <authorList>
            <person name="Martin H S."/>
        </authorList>
    </citation>
    <scope>NUCLEOTIDE SEQUENCE</scope>
</reference>
<sequence length="77" mass="9038">MQTQGATFATRTAAKRDIGANVPEIEYTLYRNPCLSVYSSAIRDRLREIERWKSSATPNQTLNRCYEREIKWTIRIK</sequence>
<protein>
    <submittedName>
        <fullName evidence="1">Uncharacterized protein</fullName>
    </submittedName>
</protein>
<keyword evidence="2" id="KW-1185">Reference proteome</keyword>
<proteinExistence type="predicted"/>
<evidence type="ECO:0000313" key="2">
    <source>
        <dbReference type="Proteomes" id="UP000837857"/>
    </source>
</evidence>